<feature type="domain" description="CW-type" evidence="15">
    <location>
        <begin position="524"/>
        <end position="578"/>
    </location>
</feature>
<accession>A0A3Q7NLT8</accession>
<evidence type="ECO:0000256" key="7">
    <source>
        <dbReference type="ARBA" id="ARBA00022871"/>
    </source>
</evidence>
<evidence type="ECO:0000256" key="13">
    <source>
        <dbReference type="SAM" id="Coils"/>
    </source>
</evidence>
<evidence type="ECO:0000256" key="3">
    <source>
        <dbReference type="ARBA" id="ARBA00022723"/>
    </source>
</evidence>
<proteinExistence type="predicted"/>
<feature type="coiled-coil region" evidence="13">
    <location>
        <begin position="936"/>
        <end position="963"/>
    </location>
</feature>
<keyword evidence="9" id="KW-0943">RNA-mediated gene silencing</keyword>
<evidence type="ECO:0000256" key="1">
    <source>
        <dbReference type="ARBA" id="ARBA00004123"/>
    </source>
</evidence>
<dbReference type="InterPro" id="IPR011124">
    <property type="entry name" value="Znf_CW"/>
</dbReference>
<dbReference type="GO" id="GO:0007283">
    <property type="term" value="P:spermatogenesis"/>
    <property type="evidence" value="ECO:0007669"/>
    <property type="project" value="UniProtKB-KW"/>
</dbReference>
<name>A0A3Q7NLT8_CALUR</name>
<keyword evidence="2" id="KW-0217">Developmental protein</keyword>
<evidence type="ECO:0000256" key="5">
    <source>
        <dbReference type="ARBA" id="ARBA00022782"/>
    </source>
</evidence>
<evidence type="ECO:0000256" key="10">
    <source>
        <dbReference type="ARBA" id="ARBA00023242"/>
    </source>
</evidence>
<dbReference type="GO" id="GO:0031047">
    <property type="term" value="P:regulatory ncRNA-mediated gene silencing"/>
    <property type="evidence" value="ECO:0007669"/>
    <property type="project" value="UniProtKB-KW"/>
</dbReference>
<organism evidence="16 17">
    <name type="scientific">Callorhinus ursinus</name>
    <name type="common">Northern fur seal</name>
    <dbReference type="NCBI Taxonomy" id="34884"/>
    <lineage>
        <taxon>Eukaryota</taxon>
        <taxon>Metazoa</taxon>
        <taxon>Chordata</taxon>
        <taxon>Craniata</taxon>
        <taxon>Vertebrata</taxon>
        <taxon>Euteleostomi</taxon>
        <taxon>Mammalia</taxon>
        <taxon>Eutheria</taxon>
        <taxon>Laurasiatheria</taxon>
        <taxon>Carnivora</taxon>
        <taxon>Caniformia</taxon>
        <taxon>Pinnipedia</taxon>
        <taxon>Otariidae</taxon>
        <taxon>Callorhinus</taxon>
    </lineage>
</organism>
<reference evidence="17" key="2">
    <citation type="submission" date="2025-08" db="UniProtKB">
        <authorList>
            <consortium name="RefSeq"/>
        </authorList>
    </citation>
    <scope>IDENTIFICATION</scope>
    <source>
        <tissue evidence="17">Blood</tissue>
    </source>
</reference>
<dbReference type="Gene3D" id="3.30.565.10">
    <property type="entry name" value="Histidine kinase-like ATPase, C-terminal domain"/>
    <property type="match status" value="1"/>
</dbReference>
<keyword evidence="4 12" id="KW-0863">Zinc-finger</keyword>
<sequence>MGGDEDVGRKADVGGTSTWAGTRAWAAAGEVSSGPCVLGLRRVAFEDMGDKYASLRRAQLHLDFIHANSTTHSFLFGALAELLDNARDAGAARLDVFSVDNEKLQGGFMLCFLDDGCGMSPEEASDIIYFGTSKKRSSTLKFIGQYGNGLKSGSMRIGKDFILFTKKEETMTCVFFSQTFCEREGLTEVVVPIPSWLTRTRKSVTDDPQKFSTELSIIFKYSPFRNEAELMQQFDLINGKCGTLLVVYNLKLLLSGEPELDVKTDKEDILMAGALEDFPERWSFRAYTSVLYFEPWMRIFIQAKRVKTKHLCYRLYKPRKYLFVTSSFKGAFKNEVKKAEEAVKIAELVLKEAQITVNWPDRTSLSSAKDVLQKALEDVEAKHKILKEKQRELKKARTLCLFFGVNIENRSQAGMFIYSNNRLIKMHEKVGPQLKLKSLLGAGVVGIVNIPLEIMEPSHNKQEFLNVQEYNHLLRVMGQYLVQYCKDTGISNRNLTLFWNEFGYQNDKDMEKSLGSVQYQRRQAMAVPSIIQCDLCLKWRILPSSVTYQEKEFFDLWICANNPNPLENSCHQAERLPSIPLGTMSSVSPSKTEKERQLREAIQRYHSRLADPQPQPQFIPTSRITEFTTSCQTSASKENTKTQKVRPWGDNLKQESLASFELSVSHRGWKRNPEGTDSDVECIAEDKIMKKSPQKKPKPQRHRRLAALPANISLAQRSQASSWEMNRKQSQNLVQECQALIEVETSNGDYPDIILVLDKSDTEVSLKQEKKEVSLMKKEKQEPCSDTPEIKRNSSLSNQESYLLNAPMEDLSPSSGHNTSFSVSGHCHVAALLRESSQSTSVRETVRKLASNLREILRYFFPKYQLPSEFGYTSVEELAASFELEQCPEQTNKKLRMCFNQIQNVYMVQYERELKRKMQSIIYDTNQRGVVNEISLGQCEEKRKITEDKLNNLRVKLAALLQKLQLGSPAGDQEQIDRYLEALLKEDNPLFRNALNKVTTDVGHGLPLEKSGK</sequence>
<dbReference type="InParanoid" id="A0A3Q7NLT8"/>
<keyword evidence="10" id="KW-0539">Nucleus</keyword>
<dbReference type="Pfam" id="PF17942">
    <property type="entry name" value="Morc6_S5"/>
    <property type="match status" value="1"/>
</dbReference>
<gene>
    <name evidence="17" type="primary">MORC1</name>
</gene>
<dbReference type="Gene3D" id="3.30.40.100">
    <property type="match status" value="1"/>
</dbReference>
<dbReference type="InterPro" id="IPR036890">
    <property type="entry name" value="HATPase_C_sf"/>
</dbReference>
<dbReference type="PANTHER" id="PTHR23337">
    <property type="entry name" value="ZINC FINGER CW-TYPE COILED-COIL DOMAIN PROTEIN 1"/>
    <property type="match status" value="1"/>
</dbReference>
<evidence type="ECO:0000256" key="9">
    <source>
        <dbReference type="ARBA" id="ARBA00023158"/>
    </source>
</evidence>
<dbReference type="InterPro" id="IPR041006">
    <property type="entry name" value="Morc_S5"/>
</dbReference>
<dbReference type="AlphaFoldDB" id="A0A3Q7NLT8"/>
<evidence type="ECO:0000256" key="14">
    <source>
        <dbReference type="SAM" id="MobiDB-lite"/>
    </source>
</evidence>
<keyword evidence="8 13" id="KW-0175">Coiled coil</keyword>
<dbReference type="Proteomes" id="UP000286641">
    <property type="component" value="Unplaced"/>
</dbReference>
<dbReference type="PROSITE" id="PS51050">
    <property type="entry name" value="ZF_CW"/>
    <property type="match status" value="1"/>
</dbReference>
<dbReference type="Pfam" id="PF13589">
    <property type="entry name" value="HATPase_c_3"/>
    <property type="match status" value="1"/>
</dbReference>
<evidence type="ECO:0000313" key="16">
    <source>
        <dbReference type="Proteomes" id="UP000286641"/>
    </source>
</evidence>
<dbReference type="SUPFAM" id="SSF55874">
    <property type="entry name" value="ATPase domain of HSP90 chaperone/DNA topoisomerase II/histidine kinase"/>
    <property type="match status" value="1"/>
</dbReference>
<dbReference type="FunFam" id="3.30.565.10:FF:000027">
    <property type="entry name" value="MORC family CW-type zinc finger protein 2"/>
    <property type="match status" value="1"/>
</dbReference>
<feature type="region of interest" description="Disordered" evidence="14">
    <location>
        <begin position="774"/>
        <end position="797"/>
    </location>
</feature>
<evidence type="ECO:0000256" key="12">
    <source>
        <dbReference type="PROSITE-ProRule" id="PRU00454"/>
    </source>
</evidence>
<dbReference type="GO" id="GO:0005634">
    <property type="term" value="C:nucleus"/>
    <property type="evidence" value="ECO:0007669"/>
    <property type="project" value="UniProtKB-SubCell"/>
</dbReference>
<feature type="compositionally biased region" description="Basic and acidic residues" evidence="14">
    <location>
        <begin position="774"/>
        <end position="792"/>
    </location>
</feature>
<dbReference type="CTD" id="27136"/>
<dbReference type="GO" id="GO:0008270">
    <property type="term" value="F:zinc ion binding"/>
    <property type="evidence" value="ECO:0007669"/>
    <property type="project" value="UniProtKB-KW"/>
</dbReference>
<evidence type="ECO:0000256" key="8">
    <source>
        <dbReference type="ARBA" id="ARBA00023054"/>
    </source>
</evidence>
<dbReference type="Pfam" id="PF07496">
    <property type="entry name" value="zf-CW"/>
    <property type="match status" value="1"/>
</dbReference>
<evidence type="ECO:0000313" key="17">
    <source>
        <dbReference type="RefSeq" id="XP_025722114.1"/>
    </source>
</evidence>
<keyword evidence="16" id="KW-1185">Reference proteome</keyword>
<evidence type="ECO:0000256" key="4">
    <source>
        <dbReference type="ARBA" id="ARBA00022771"/>
    </source>
</evidence>
<dbReference type="PANTHER" id="PTHR23337:SF6">
    <property type="entry name" value="MORC FAMILY CW-TYPE ZINC FINGER PROTEIN 1"/>
    <property type="match status" value="1"/>
</dbReference>
<comment type="subcellular location">
    <subcellularLocation>
        <location evidence="1">Nucleus</location>
    </subcellularLocation>
</comment>
<keyword evidence="5" id="KW-0221">Differentiation</keyword>
<evidence type="ECO:0000256" key="11">
    <source>
        <dbReference type="ARBA" id="ARBA00068712"/>
    </source>
</evidence>
<feature type="coiled-coil region" evidence="13">
    <location>
        <begin position="336"/>
        <end position="396"/>
    </location>
</feature>
<protein>
    <recommendedName>
        <fullName evidence="11">MORC family CW-type zinc finger protein 1</fullName>
    </recommendedName>
</protein>
<keyword evidence="7" id="KW-0744">Spermatogenesis</keyword>
<evidence type="ECO:0000259" key="15">
    <source>
        <dbReference type="PROSITE" id="PS51050"/>
    </source>
</evidence>
<keyword evidence="6" id="KW-0862">Zinc</keyword>
<keyword evidence="3" id="KW-0479">Metal-binding</keyword>
<evidence type="ECO:0000256" key="6">
    <source>
        <dbReference type="ARBA" id="ARBA00022833"/>
    </source>
</evidence>
<evidence type="ECO:0000256" key="2">
    <source>
        <dbReference type="ARBA" id="ARBA00022473"/>
    </source>
</evidence>
<dbReference type="FunFam" id="3.30.40.100:FF:000004">
    <property type="entry name" value="MORC family CW-type zinc finger 1"/>
    <property type="match status" value="1"/>
</dbReference>
<dbReference type="RefSeq" id="XP_025722114.1">
    <property type="nucleotide sequence ID" value="XM_025866329.1"/>
</dbReference>
<dbReference type="GO" id="GO:0030154">
    <property type="term" value="P:cell differentiation"/>
    <property type="evidence" value="ECO:0007669"/>
    <property type="project" value="UniProtKB-KW"/>
</dbReference>
<dbReference type="CDD" id="cd16931">
    <property type="entry name" value="HATPase_MORC-like"/>
    <property type="match status" value="1"/>
</dbReference>
<reference key="1">
    <citation type="submission" date="2019-01" db="UniProtKB">
        <authorList>
            <consortium name="RefSeq"/>
        </authorList>
    </citation>
    <scope>IDENTIFICATION</scope>
</reference>